<gene>
    <name evidence="2" type="ORF">JTE90_020381</name>
</gene>
<dbReference type="EMBL" id="JAFNEN010000461">
    <property type="protein sequence ID" value="KAG8182460.1"/>
    <property type="molecule type" value="Genomic_DNA"/>
</dbReference>
<proteinExistence type="predicted"/>
<feature type="compositionally biased region" description="Polar residues" evidence="1">
    <location>
        <begin position="8"/>
        <end position="22"/>
    </location>
</feature>
<evidence type="ECO:0000256" key="1">
    <source>
        <dbReference type="SAM" id="MobiDB-lite"/>
    </source>
</evidence>
<organism evidence="2 3">
    <name type="scientific">Oedothorax gibbosus</name>
    <dbReference type="NCBI Taxonomy" id="931172"/>
    <lineage>
        <taxon>Eukaryota</taxon>
        <taxon>Metazoa</taxon>
        <taxon>Ecdysozoa</taxon>
        <taxon>Arthropoda</taxon>
        <taxon>Chelicerata</taxon>
        <taxon>Arachnida</taxon>
        <taxon>Araneae</taxon>
        <taxon>Araneomorphae</taxon>
        <taxon>Entelegynae</taxon>
        <taxon>Araneoidea</taxon>
        <taxon>Linyphiidae</taxon>
        <taxon>Erigoninae</taxon>
        <taxon>Oedothorax</taxon>
    </lineage>
</organism>
<feature type="region of interest" description="Disordered" evidence="1">
    <location>
        <begin position="1"/>
        <end position="37"/>
    </location>
</feature>
<protein>
    <submittedName>
        <fullName evidence="2">Uncharacterized protein</fullName>
    </submittedName>
</protein>
<comment type="caution">
    <text evidence="2">The sequence shown here is derived from an EMBL/GenBank/DDBJ whole genome shotgun (WGS) entry which is preliminary data.</text>
</comment>
<dbReference type="AlphaFoldDB" id="A0AAV6UDH7"/>
<keyword evidence="3" id="KW-1185">Reference proteome</keyword>
<sequence length="90" mass="10607">MRDEVKSRSSGMKNPLLSQNRYASERRREGIPQCHYQHHSQYQLSKLGIRKEEQNVPSSYLSVCGEYFSPSLAKYGVTRERDHRKSKKFD</sequence>
<evidence type="ECO:0000313" key="3">
    <source>
        <dbReference type="Proteomes" id="UP000827092"/>
    </source>
</evidence>
<accession>A0AAV6UDH7</accession>
<name>A0AAV6UDH7_9ARAC</name>
<evidence type="ECO:0000313" key="2">
    <source>
        <dbReference type="EMBL" id="KAG8182460.1"/>
    </source>
</evidence>
<reference evidence="2 3" key="1">
    <citation type="journal article" date="2022" name="Nat. Ecol. Evol.">
        <title>A masculinizing supergene underlies an exaggerated male reproductive morph in a spider.</title>
        <authorList>
            <person name="Hendrickx F."/>
            <person name="De Corte Z."/>
            <person name="Sonet G."/>
            <person name="Van Belleghem S.M."/>
            <person name="Kostlbacher S."/>
            <person name="Vangestel C."/>
        </authorList>
    </citation>
    <scope>NUCLEOTIDE SEQUENCE [LARGE SCALE GENOMIC DNA]</scope>
    <source>
        <strain evidence="2">W744_W776</strain>
    </source>
</reference>
<dbReference type="Proteomes" id="UP000827092">
    <property type="component" value="Unassembled WGS sequence"/>
</dbReference>